<gene>
    <name evidence="1" type="ORF">LOM8899_01740</name>
</gene>
<reference evidence="2" key="1">
    <citation type="submission" date="2017-05" db="EMBL/GenBank/DDBJ databases">
        <authorList>
            <person name="Rodrigo-Torres L."/>
            <person name="Arahal R. D."/>
            <person name="Lucena T."/>
        </authorList>
    </citation>
    <scope>NUCLEOTIDE SEQUENCE [LARGE SCALE GENOMIC DNA]</scope>
    <source>
        <strain evidence="2">CECT 8899</strain>
    </source>
</reference>
<accession>A0A238LDH5</accession>
<name>A0A238LDH5_9RHOB</name>
<dbReference type="Proteomes" id="UP000201613">
    <property type="component" value="Unassembled WGS sequence"/>
</dbReference>
<evidence type="ECO:0000313" key="2">
    <source>
        <dbReference type="Proteomes" id="UP000201613"/>
    </source>
</evidence>
<keyword evidence="2" id="KW-1185">Reference proteome</keyword>
<dbReference type="AlphaFoldDB" id="A0A238LDH5"/>
<protein>
    <submittedName>
        <fullName evidence="1">Uncharacterized protein</fullName>
    </submittedName>
</protein>
<sequence>MRYDQADIFLVPLFNGQYGVGQVVTTEATPLCAFTLRQQPFDAVAAPLTPAEIIALHKVDAAHLADGTWPVIGLEQIPQISALDRLNALESDPLDPAIIEALLNAWHGLYPWDGFPDRTFFDGLLCTGVSKPASARTKGQLA</sequence>
<dbReference type="EMBL" id="FXZK01000002">
    <property type="protein sequence ID" value="SMY07603.1"/>
    <property type="molecule type" value="Genomic_DNA"/>
</dbReference>
<organism evidence="1 2">
    <name type="scientific">Flavimaricola marinus</name>
    <dbReference type="NCBI Taxonomy" id="1819565"/>
    <lineage>
        <taxon>Bacteria</taxon>
        <taxon>Pseudomonadati</taxon>
        <taxon>Pseudomonadota</taxon>
        <taxon>Alphaproteobacteria</taxon>
        <taxon>Rhodobacterales</taxon>
        <taxon>Paracoccaceae</taxon>
        <taxon>Flavimaricola</taxon>
    </lineage>
</organism>
<evidence type="ECO:0000313" key="1">
    <source>
        <dbReference type="EMBL" id="SMY07603.1"/>
    </source>
</evidence>
<dbReference type="RefSeq" id="WP_093991780.1">
    <property type="nucleotide sequence ID" value="NZ_FXZK01000002.1"/>
</dbReference>
<proteinExistence type="predicted"/>
<dbReference type="OrthoDB" id="7862257at2"/>